<keyword evidence="3" id="KW-1185">Reference proteome</keyword>
<protein>
    <recommendedName>
        <fullName evidence="4">Ubiquitin-like domain-containing protein</fullName>
    </recommendedName>
</protein>
<dbReference type="AlphaFoldDB" id="A0A397JUS9"/>
<dbReference type="OrthoDB" id="2305617at2759"/>
<name>A0A397JUS9_9GLOM</name>
<dbReference type="Proteomes" id="UP000266861">
    <property type="component" value="Unassembled WGS sequence"/>
</dbReference>
<reference evidence="2 3" key="1">
    <citation type="submission" date="2018-08" db="EMBL/GenBank/DDBJ databases">
        <title>Genome and evolution of the arbuscular mycorrhizal fungus Diversispora epigaea (formerly Glomus versiforme) and its bacterial endosymbionts.</title>
        <authorList>
            <person name="Sun X."/>
            <person name="Fei Z."/>
            <person name="Harrison M."/>
        </authorList>
    </citation>
    <scope>NUCLEOTIDE SEQUENCE [LARGE SCALE GENOMIC DNA]</scope>
    <source>
        <strain evidence="2 3">IT104</strain>
    </source>
</reference>
<dbReference type="EMBL" id="PQFF01000024">
    <property type="protein sequence ID" value="RHZ88170.1"/>
    <property type="molecule type" value="Genomic_DNA"/>
</dbReference>
<evidence type="ECO:0008006" key="4">
    <source>
        <dbReference type="Google" id="ProtNLM"/>
    </source>
</evidence>
<organism evidence="2 3">
    <name type="scientific">Diversispora epigaea</name>
    <dbReference type="NCBI Taxonomy" id="1348612"/>
    <lineage>
        <taxon>Eukaryota</taxon>
        <taxon>Fungi</taxon>
        <taxon>Fungi incertae sedis</taxon>
        <taxon>Mucoromycota</taxon>
        <taxon>Glomeromycotina</taxon>
        <taxon>Glomeromycetes</taxon>
        <taxon>Diversisporales</taxon>
        <taxon>Diversisporaceae</taxon>
        <taxon>Diversispora</taxon>
    </lineage>
</organism>
<feature type="compositionally biased region" description="Polar residues" evidence="1">
    <location>
        <begin position="107"/>
        <end position="117"/>
    </location>
</feature>
<evidence type="ECO:0000256" key="1">
    <source>
        <dbReference type="SAM" id="MobiDB-lite"/>
    </source>
</evidence>
<accession>A0A397JUS9</accession>
<sequence>MGGFDSEFQFRINNDPHNQIFLIDLPFETPVKEAIPIIKDEMEAQDNPVSKFDLYADTPFLPPMKLGPNDKISEYFNVNHPDENYIIIKPSPNPTKGTEPAKDTQDAKSTISPTPTDFGSLKKETELITCGDDDDVEGGTRFDTP</sequence>
<gene>
    <name evidence="2" type="ORF">Glove_26g326</name>
</gene>
<feature type="region of interest" description="Disordered" evidence="1">
    <location>
        <begin position="89"/>
        <end position="145"/>
    </location>
</feature>
<evidence type="ECO:0000313" key="2">
    <source>
        <dbReference type="EMBL" id="RHZ88170.1"/>
    </source>
</evidence>
<evidence type="ECO:0000313" key="3">
    <source>
        <dbReference type="Proteomes" id="UP000266861"/>
    </source>
</evidence>
<comment type="caution">
    <text evidence="2">The sequence shown here is derived from an EMBL/GenBank/DDBJ whole genome shotgun (WGS) entry which is preliminary data.</text>
</comment>
<proteinExistence type="predicted"/>